<dbReference type="RefSeq" id="XP_002910508.1">
    <property type="nucleotide sequence ID" value="XM_002910462.1"/>
</dbReference>
<dbReference type="Proteomes" id="UP000001861">
    <property type="component" value="Unassembled WGS sequence"/>
</dbReference>
<dbReference type="InParanoid" id="D6RPQ1"/>
<accession>D6RPQ1</accession>
<evidence type="ECO:0000313" key="2">
    <source>
        <dbReference type="Proteomes" id="UP000001861"/>
    </source>
</evidence>
<organism evidence="1 2">
    <name type="scientific">Coprinopsis cinerea (strain Okayama-7 / 130 / ATCC MYA-4618 / FGSC 9003)</name>
    <name type="common">Inky cap fungus</name>
    <name type="synonym">Hormographiella aspergillata</name>
    <dbReference type="NCBI Taxonomy" id="240176"/>
    <lineage>
        <taxon>Eukaryota</taxon>
        <taxon>Fungi</taxon>
        <taxon>Dikarya</taxon>
        <taxon>Basidiomycota</taxon>
        <taxon>Agaricomycotina</taxon>
        <taxon>Agaricomycetes</taxon>
        <taxon>Agaricomycetidae</taxon>
        <taxon>Agaricales</taxon>
        <taxon>Agaricineae</taxon>
        <taxon>Psathyrellaceae</taxon>
        <taxon>Coprinopsis</taxon>
    </lineage>
</organism>
<evidence type="ECO:0000313" key="1">
    <source>
        <dbReference type="EMBL" id="EFI27014.1"/>
    </source>
</evidence>
<dbReference type="VEuPathDB" id="FungiDB:CC1G_15147"/>
<dbReference type="EMBL" id="AACS02000009">
    <property type="protein sequence ID" value="EFI27014.1"/>
    <property type="molecule type" value="Genomic_DNA"/>
</dbReference>
<gene>
    <name evidence="1" type="ORF">CC1G_15147</name>
</gene>
<protein>
    <submittedName>
        <fullName evidence="1">Uncharacterized protein</fullName>
    </submittedName>
</protein>
<comment type="caution">
    <text evidence="1">The sequence shown here is derived from an EMBL/GenBank/DDBJ whole genome shotgun (WGS) entry which is preliminary data.</text>
</comment>
<dbReference type="HOGENOM" id="CLU_1310048_0_0_1"/>
<dbReference type="KEGG" id="cci:CC1G_15147"/>
<reference evidence="1 2" key="1">
    <citation type="journal article" date="2010" name="Proc. Natl. Acad. Sci. U.S.A.">
        <title>Insights into evolution of multicellular fungi from the assembled chromosomes of the mushroom Coprinopsis cinerea (Coprinus cinereus).</title>
        <authorList>
            <person name="Stajich J.E."/>
            <person name="Wilke S.K."/>
            <person name="Ahren D."/>
            <person name="Au C.H."/>
            <person name="Birren B.W."/>
            <person name="Borodovsky M."/>
            <person name="Burns C."/>
            <person name="Canback B."/>
            <person name="Casselton L.A."/>
            <person name="Cheng C.K."/>
            <person name="Deng J."/>
            <person name="Dietrich F.S."/>
            <person name="Fargo D.C."/>
            <person name="Farman M.L."/>
            <person name="Gathman A.C."/>
            <person name="Goldberg J."/>
            <person name="Guigo R."/>
            <person name="Hoegger P.J."/>
            <person name="Hooker J.B."/>
            <person name="Huggins A."/>
            <person name="James T.Y."/>
            <person name="Kamada T."/>
            <person name="Kilaru S."/>
            <person name="Kodira C."/>
            <person name="Kues U."/>
            <person name="Kupfer D."/>
            <person name="Kwan H.S."/>
            <person name="Lomsadze A."/>
            <person name="Li W."/>
            <person name="Lilly W.W."/>
            <person name="Ma L.J."/>
            <person name="Mackey A.J."/>
            <person name="Manning G."/>
            <person name="Martin F."/>
            <person name="Muraguchi H."/>
            <person name="Natvig D.O."/>
            <person name="Palmerini H."/>
            <person name="Ramesh M.A."/>
            <person name="Rehmeyer C.J."/>
            <person name="Roe B.A."/>
            <person name="Shenoy N."/>
            <person name="Stanke M."/>
            <person name="Ter-Hovhannisyan V."/>
            <person name="Tunlid A."/>
            <person name="Velagapudi R."/>
            <person name="Vision T.J."/>
            <person name="Zeng Q."/>
            <person name="Zolan M.E."/>
            <person name="Pukkila P.J."/>
        </authorList>
    </citation>
    <scope>NUCLEOTIDE SEQUENCE [LARGE SCALE GENOMIC DNA]</scope>
    <source>
        <strain evidence="2">Okayama-7 / 130 / ATCC MYA-4618 / FGSC 9003</strain>
    </source>
</reference>
<proteinExistence type="predicted"/>
<dbReference type="GeneID" id="9380138"/>
<keyword evidence="2" id="KW-1185">Reference proteome</keyword>
<sequence>MEPLKAKLAISPVLNCHTFGKDPTANAGARSGGARLATARAFRRNARRSQWEHVSRFPSAMSNGLAVFNPHRGRWNPYSYPPTSPSSHPSSLQSAFSRESIDLTEEAVEEVNRFHHSLPTGTTNRNADIRTDPRESIQIYSRPRFHLACIPIYLLTISPDLHLDITVQRSIPRTCAYNAQETSSAQYGSQVLQSGSADDCQCGRKTSGGI</sequence>
<dbReference type="AlphaFoldDB" id="D6RPQ1"/>
<name>D6RPQ1_COPC7</name>